<dbReference type="PROSITE" id="PS51272">
    <property type="entry name" value="SLH"/>
    <property type="match status" value="2"/>
</dbReference>
<dbReference type="Pfam" id="PF00395">
    <property type="entry name" value="SLH"/>
    <property type="match status" value="2"/>
</dbReference>
<feature type="signal peptide" evidence="3">
    <location>
        <begin position="1"/>
        <end position="21"/>
    </location>
</feature>
<dbReference type="PROSITE" id="PS51257">
    <property type="entry name" value="PROKAR_LIPOPROTEIN"/>
    <property type="match status" value="1"/>
</dbReference>
<evidence type="ECO:0000256" key="3">
    <source>
        <dbReference type="SAM" id="SignalP"/>
    </source>
</evidence>
<dbReference type="PANTHER" id="PTHR43308">
    <property type="entry name" value="OUTER MEMBRANE PROTEIN ALPHA-RELATED"/>
    <property type="match status" value="1"/>
</dbReference>
<dbReference type="PANTHER" id="PTHR43308:SF1">
    <property type="entry name" value="OUTER MEMBRANE PROTEIN ALPHA"/>
    <property type="match status" value="1"/>
</dbReference>
<reference evidence="6" key="1">
    <citation type="submission" date="2016-10" db="EMBL/GenBank/DDBJ databases">
        <authorList>
            <person name="Varghese N."/>
            <person name="Submissions S."/>
        </authorList>
    </citation>
    <scope>NUCLEOTIDE SEQUENCE [LARGE SCALE GENOMIC DNA]</scope>
    <source>
        <strain evidence="6">S7</strain>
    </source>
</reference>
<evidence type="ECO:0000256" key="2">
    <source>
        <dbReference type="SAM" id="Coils"/>
    </source>
</evidence>
<evidence type="ECO:0000313" key="6">
    <source>
        <dbReference type="Proteomes" id="UP000198892"/>
    </source>
</evidence>
<name>A0A1I5WX66_9BACI</name>
<dbReference type="EMBL" id="FOXD01000023">
    <property type="protein sequence ID" value="SFQ24274.1"/>
    <property type="molecule type" value="Genomic_DNA"/>
</dbReference>
<dbReference type="InterPro" id="IPR001119">
    <property type="entry name" value="SLH_dom"/>
</dbReference>
<proteinExistence type="predicted"/>
<feature type="chain" id="PRO_5038576591" evidence="3">
    <location>
        <begin position="22"/>
        <end position="258"/>
    </location>
</feature>
<evidence type="ECO:0000313" key="5">
    <source>
        <dbReference type="EMBL" id="SFQ24274.1"/>
    </source>
</evidence>
<accession>A0A1I5WX66</accession>
<dbReference type="OrthoDB" id="2696682at2"/>
<organism evidence="5 6">
    <name type="scientific">Salibacterium halotolerans</name>
    <dbReference type="NCBI Taxonomy" id="1884432"/>
    <lineage>
        <taxon>Bacteria</taxon>
        <taxon>Bacillati</taxon>
        <taxon>Bacillota</taxon>
        <taxon>Bacilli</taxon>
        <taxon>Bacillales</taxon>
        <taxon>Bacillaceae</taxon>
    </lineage>
</organism>
<feature type="domain" description="SLH" evidence="4">
    <location>
        <begin position="79"/>
        <end position="142"/>
    </location>
</feature>
<dbReference type="RefSeq" id="WP_093338861.1">
    <property type="nucleotide sequence ID" value="NZ_FOXD01000023.1"/>
</dbReference>
<evidence type="ECO:0000259" key="4">
    <source>
        <dbReference type="PROSITE" id="PS51272"/>
    </source>
</evidence>
<feature type="coiled-coil region" evidence="2">
    <location>
        <begin position="39"/>
        <end position="73"/>
    </location>
</feature>
<keyword evidence="2" id="KW-0175">Coiled coil</keyword>
<keyword evidence="6" id="KW-1185">Reference proteome</keyword>
<feature type="domain" description="SLH" evidence="4">
    <location>
        <begin position="199"/>
        <end position="258"/>
    </location>
</feature>
<dbReference type="STRING" id="1884432.SAMN05518683_12324"/>
<sequence>MGMQWKYALLGGSLLGAVVLAGCSGNGAQADQAENAASVEWTEERMAETEDSIAETEQRMAELESDIQSLGAGEPTIPEEPIYPDVSSDYFAFEEIQYLSDQGVISGYPSGNFEPGETITRAQTAKMLTAELNLEAPDDYEIKAEDVSPDHHAYDALAALEYHGIMTGSGGEMMAGEGLKRSQMAALLVEAYDLPDAGGQHSFTDIGEDYPNYEEINIIADQEITSEAGDAFRPNETTTRAQFALFMSRTMNDYFIEQ</sequence>
<dbReference type="Proteomes" id="UP000198892">
    <property type="component" value="Unassembled WGS sequence"/>
</dbReference>
<protein>
    <submittedName>
        <fullName evidence="5">S-layer homology domain-containing protein</fullName>
    </submittedName>
</protein>
<keyword evidence="1 3" id="KW-0732">Signal</keyword>
<dbReference type="InterPro" id="IPR051465">
    <property type="entry name" value="Cell_Envelope_Struct_Comp"/>
</dbReference>
<gene>
    <name evidence="5" type="ORF">SAMN05518683_12324</name>
</gene>
<evidence type="ECO:0000256" key="1">
    <source>
        <dbReference type="ARBA" id="ARBA00022729"/>
    </source>
</evidence>
<dbReference type="AlphaFoldDB" id="A0A1I5WX66"/>